<dbReference type="InterPro" id="IPR029058">
    <property type="entry name" value="AB_hydrolase_fold"/>
</dbReference>
<evidence type="ECO:0000256" key="1">
    <source>
        <dbReference type="SAM" id="MobiDB-lite"/>
    </source>
</evidence>
<keyword evidence="3" id="KW-1185">Reference proteome</keyword>
<name>A0ABV9BJI2_9ACTN</name>
<dbReference type="RefSeq" id="WP_417922945.1">
    <property type="nucleotide sequence ID" value="NZ_JBHSFS010000006.1"/>
</dbReference>
<dbReference type="Gene3D" id="3.40.50.1820">
    <property type="entry name" value="alpha/beta hydrolase"/>
    <property type="match status" value="1"/>
</dbReference>
<proteinExistence type="predicted"/>
<keyword evidence="2" id="KW-0808">Transferase</keyword>
<comment type="caution">
    <text evidence="2">The sequence shown here is derived from an EMBL/GenBank/DDBJ whole genome shotgun (WGS) entry which is preliminary data.</text>
</comment>
<protein>
    <submittedName>
        <fullName evidence="2">Serine-threonine protein kinase</fullName>
    </submittedName>
</protein>
<dbReference type="Proteomes" id="UP001595990">
    <property type="component" value="Unassembled WGS sequence"/>
</dbReference>
<organism evidence="2 3">
    <name type="scientific">Streptomyces ehimensis</name>
    <dbReference type="NCBI Taxonomy" id="68195"/>
    <lineage>
        <taxon>Bacteria</taxon>
        <taxon>Bacillati</taxon>
        <taxon>Actinomycetota</taxon>
        <taxon>Actinomycetes</taxon>
        <taxon>Kitasatosporales</taxon>
        <taxon>Streptomycetaceae</taxon>
        <taxon>Streptomyces</taxon>
    </lineage>
</organism>
<sequence length="452" mass="47308">MAVISVQPYWELMFDAEGDMAPGEREALVRGVAEKGITDLVVFAHGWNNTRSMATALYERFFAPFPAVLADSPAPSATGGPVRLGYGGVIWPSMRFTDEPIPDFPSERPPAAAAGPLLDPGTLAGLAAVFPGSEAVLDRLAELLERRPADPARLAEFATLTRGLVARGRGDRGTGSGADPHVHDLDPGAGEPDEPAMFTGSPERVCARFADVLALAGLARSELSGALERLWGGALEMLRQAAYWEMKRRAGTVGEAGLGRLLGHVADTCAGLRIHLVGHSFGGRLVAFALRGLPERARCVCSVTLLQGAFSHYAFAPGLPFAPAHGGALKELQHRVDGPVVCCHSSHDQALGLLYPLASRVSGDMDSLLGLDPLGIGDPRWGAMGHDGVQAVSGTAALVLDRALTGPLPAGGCVNVDVSAVVRRGGPPTGAHSDICHRELARLVLLAGRLVR</sequence>
<gene>
    <name evidence="2" type="ORF">ACFPEN_14830</name>
</gene>
<accession>A0ABV9BJI2</accession>
<evidence type="ECO:0000313" key="3">
    <source>
        <dbReference type="Proteomes" id="UP001595990"/>
    </source>
</evidence>
<dbReference type="EMBL" id="JBHSFS010000006">
    <property type="protein sequence ID" value="MFC4514219.1"/>
    <property type="molecule type" value="Genomic_DNA"/>
</dbReference>
<keyword evidence="2" id="KW-0418">Kinase</keyword>
<dbReference type="SUPFAM" id="SSF53474">
    <property type="entry name" value="alpha/beta-Hydrolases"/>
    <property type="match status" value="1"/>
</dbReference>
<feature type="region of interest" description="Disordered" evidence="1">
    <location>
        <begin position="168"/>
        <end position="194"/>
    </location>
</feature>
<evidence type="ECO:0000313" key="2">
    <source>
        <dbReference type="EMBL" id="MFC4514219.1"/>
    </source>
</evidence>
<reference evidence="3" key="1">
    <citation type="journal article" date="2019" name="Int. J. Syst. Evol. Microbiol.">
        <title>The Global Catalogue of Microorganisms (GCM) 10K type strain sequencing project: providing services to taxonomists for standard genome sequencing and annotation.</title>
        <authorList>
            <consortium name="The Broad Institute Genomics Platform"/>
            <consortium name="The Broad Institute Genome Sequencing Center for Infectious Disease"/>
            <person name="Wu L."/>
            <person name="Ma J."/>
        </authorList>
    </citation>
    <scope>NUCLEOTIDE SEQUENCE [LARGE SCALE GENOMIC DNA]</scope>
    <source>
        <strain evidence="3">CECT 8064</strain>
    </source>
</reference>
<dbReference type="GO" id="GO:0016301">
    <property type="term" value="F:kinase activity"/>
    <property type="evidence" value="ECO:0007669"/>
    <property type="project" value="UniProtKB-KW"/>
</dbReference>